<sequence length="291" mass="33226">MAIVQDWLPLSHDNYNFLLFWWSLFPLFASLQWIISFGGMGKSSIANSMFNIPGKIGWLTMEVPGASVLLYTFKTLAAEHGHTDLPWQNKVLAGLFVIHYSYRAVIFPLIAPSMADLHVIVWASAVVFQVCNGACIGAWLAAYGPTSQAEWDAQGFTVFRFALGLALFYIGLTANYFSDEELREIRRAEQRRQERLRREGATQKDGGIKKHYELPNNGLFKYMLYPHYFFEWIEWAGFWIAGGLAFTPARVFLLNEITSMLPRAVRGAAWYREKFGADKVNKKWVIIPGVY</sequence>
<accession>A0A136JGZ8</accession>
<dbReference type="AlphaFoldDB" id="A0A136JGZ8"/>
<evidence type="ECO:0000256" key="6">
    <source>
        <dbReference type="SAM" id="Phobius"/>
    </source>
</evidence>
<dbReference type="STRING" id="196109.A0A136JGZ8"/>
<feature type="transmembrane region" description="Helical" evidence="6">
    <location>
        <begin position="15"/>
        <end position="35"/>
    </location>
</feature>
<dbReference type="GO" id="GO:0016020">
    <property type="term" value="C:membrane"/>
    <property type="evidence" value="ECO:0007669"/>
    <property type="project" value="UniProtKB-SubCell"/>
</dbReference>
<dbReference type="PROSITE" id="PS50244">
    <property type="entry name" value="S5A_REDUCTASE"/>
    <property type="match status" value="1"/>
</dbReference>
<keyword evidence="4 6" id="KW-1133">Transmembrane helix</keyword>
<keyword evidence="5 6" id="KW-0472">Membrane</keyword>
<evidence type="ECO:0000256" key="1">
    <source>
        <dbReference type="ARBA" id="ARBA00004141"/>
    </source>
</evidence>
<evidence type="ECO:0000256" key="2">
    <source>
        <dbReference type="ARBA" id="ARBA00007742"/>
    </source>
</evidence>
<evidence type="ECO:0000256" key="3">
    <source>
        <dbReference type="ARBA" id="ARBA00022692"/>
    </source>
</evidence>
<comment type="subcellular location">
    <subcellularLocation>
        <location evidence="1">Membrane</location>
        <topology evidence="1">Multi-pass membrane protein</topology>
    </subcellularLocation>
</comment>
<dbReference type="EMBL" id="KQ964245">
    <property type="protein sequence ID" value="KXJ96366.1"/>
    <property type="molecule type" value="Genomic_DNA"/>
</dbReference>
<feature type="transmembrane region" description="Helical" evidence="6">
    <location>
        <begin position="93"/>
        <end position="112"/>
    </location>
</feature>
<evidence type="ECO:0000313" key="9">
    <source>
        <dbReference type="Proteomes" id="UP000070501"/>
    </source>
</evidence>
<feature type="transmembrane region" description="Helical" evidence="6">
    <location>
        <begin position="56"/>
        <end position="73"/>
    </location>
</feature>
<name>A0A136JGZ8_9PEZI</name>
<keyword evidence="9" id="KW-1185">Reference proteome</keyword>
<dbReference type="OrthoDB" id="5788137at2759"/>
<dbReference type="PANTHER" id="PTHR10556:SF43">
    <property type="entry name" value="STEROID 5-ALPHA-REDUCTASE DET2"/>
    <property type="match status" value="1"/>
</dbReference>
<dbReference type="GO" id="GO:0008202">
    <property type="term" value="P:steroid metabolic process"/>
    <property type="evidence" value="ECO:0007669"/>
    <property type="project" value="InterPro"/>
</dbReference>
<feature type="transmembrane region" description="Helical" evidence="6">
    <location>
        <begin position="119"/>
        <end position="143"/>
    </location>
</feature>
<dbReference type="InParanoid" id="A0A136JGZ8"/>
<dbReference type="InterPro" id="IPR016636">
    <property type="entry name" value="3-oxo-5-alpha-steroid_4-DH"/>
</dbReference>
<protein>
    <submittedName>
        <fullName evidence="8">3-oxo-5-alpha-steroid 4-dehydrogenase-domain-containing protein</fullName>
    </submittedName>
</protein>
<dbReference type="GO" id="GO:0003865">
    <property type="term" value="F:3-oxo-5-alpha-steroid 4-dehydrogenase activity"/>
    <property type="evidence" value="ECO:0007669"/>
    <property type="project" value="InterPro"/>
</dbReference>
<reference evidence="9" key="1">
    <citation type="submission" date="2016-02" db="EMBL/GenBank/DDBJ databases">
        <title>Draft genome sequence of Microdochium bolleyi, a fungal endophyte of beachgrass.</title>
        <authorList>
            <consortium name="DOE Joint Genome Institute"/>
            <person name="David A.S."/>
            <person name="May G."/>
            <person name="Haridas S."/>
            <person name="Lim J."/>
            <person name="Wang M."/>
            <person name="Labutti K."/>
            <person name="Lipzen A."/>
            <person name="Barry K."/>
            <person name="Grigoriev I.V."/>
        </authorList>
    </citation>
    <scope>NUCLEOTIDE SEQUENCE [LARGE SCALE GENOMIC DNA]</scope>
    <source>
        <strain evidence="9">J235TASD1</strain>
    </source>
</reference>
<dbReference type="Proteomes" id="UP000070501">
    <property type="component" value="Unassembled WGS sequence"/>
</dbReference>
<dbReference type="InterPro" id="IPR039357">
    <property type="entry name" value="SRD5A/TECR"/>
</dbReference>
<evidence type="ECO:0000259" key="7">
    <source>
        <dbReference type="Pfam" id="PF02544"/>
    </source>
</evidence>
<comment type="similarity">
    <text evidence="2">Belongs to the steroid 5-alpha reductase family.</text>
</comment>
<keyword evidence="3 6" id="KW-0812">Transmembrane</keyword>
<dbReference type="Pfam" id="PF02544">
    <property type="entry name" value="Steroid_dh"/>
    <property type="match status" value="1"/>
</dbReference>
<evidence type="ECO:0000313" key="8">
    <source>
        <dbReference type="EMBL" id="KXJ96366.1"/>
    </source>
</evidence>
<dbReference type="PIRSF" id="PIRSF015596">
    <property type="entry name" value="5_alpha-SR2"/>
    <property type="match status" value="1"/>
</dbReference>
<gene>
    <name evidence="8" type="ORF">Micbo1qcDRAFT_154915</name>
</gene>
<evidence type="ECO:0000256" key="4">
    <source>
        <dbReference type="ARBA" id="ARBA00022989"/>
    </source>
</evidence>
<feature type="domain" description="3-oxo-5-alpha-steroid 4-dehydrogenase C-terminal" evidence="7">
    <location>
        <begin position="117"/>
        <end position="291"/>
    </location>
</feature>
<feature type="transmembrane region" description="Helical" evidence="6">
    <location>
        <begin position="155"/>
        <end position="177"/>
    </location>
</feature>
<proteinExistence type="inferred from homology"/>
<organism evidence="8 9">
    <name type="scientific">Microdochium bolleyi</name>
    <dbReference type="NCBI Taxonomy" id="196109"/>
    <lineage>
        <taxon>Eukaryota</taxon>
        <taxon>Fungi</taxon>
        <taxon>Dikarya</taxon>
        <taxon>Ascomycota</taxon>
        <taxon>Pezizomycotina</taxon>
        <taxon>Sordariomycetes</taxon>
        <taxon>Xylariomycetidae</taxon>
        <taxon>Xylariales</taxon>
        <taxon>Microdochiaceae</taxon>
        <taxon>Microdochium</taxon>
    </lineage>
</organism>
<evidence type="ECO:0000256" key="5">
    <source>
        <dbReference type="ARBA" id="ARBA00023136"/>
    </source>
</evidence>
<dbReference type="InterPro" id="IPR001104">
    <property type="entry name" value="3-oxo-5_a-steroid_4-DH_C"/>
</dbReference>
<dbReference type="PANTHER" id="PTHR10556">
    <property type="entry name" value="3-OXO-5-ALPHA-STEROID 4-DEHYDROGENASE"/>
    <property type="match status" value="1"/>
</dbReference>